<evidence type="ECO:0000256" key="2">
    <source>
        <dbReference type="ARBA" id="ARBA00022475"/>
    </source>
</evidence>
<proteinExistence type="predicted"/>
<feature type="transmembrane region" description="Helical" evidence="6">
    <location>
        <begin position="144"/>
        <end position="167"/>
    </location>
</feature>
<dbReference type="EMBL" id="VJND01000019">
    <property type="protein sequence ID" value="TSE23059.1"/>
    <property type="molecule type" value="Genomic_DNA"/>
</dbReference>
<sequence length="214" mass="22299">MTTAEWVALLTLATATSFTPGPNTTLSTALAANGGLRRALPFVLAVPVGWALLLALCAAGVGAAVLAAPALRQGILWGGVAYLLWLAWRLARPAGPGTGGRTLHLSFARGVALQFLNLKAWMLALAVVAGWIAGQPQAWLRFWLVLPVMVFYALTSNLTYALVGAALRHWLEGPVVDGRASRRRLRAFNGAMGLALALTAGWLATSAPGLGAAP</sequence>
<evidence type="ECO:0000256" key="5">
    <source>
        <dbReference type="ARBA" id="ARBA00023136"/>
    </source>
</evidence>
<dbReference type="AlphaFoldDB" id="A0A554WHM3"/>
<keyword evidence="3 6" id="KW-0812">Transmembrane</keyword>
<dbReference type="GO" id="GO:0015171">
    <property type="term" value="F:amino acid transmembrane transporter activity"/>
    <property type="evidence" value="ECO:0007669"/>
    <property type="project" value="TreeGrafter"/>
</dbReference>
<protein>
    <submittedName>
        <fullName evidence="7">Cysteine/O-acetylserine efflux protein</fullName>
    </submittedName>
</protein>
<keyword evidence="2" id="KW-1003">Cell membrane</keyword>
<keyword evidence="8" id="KW-1185">Reference proteome</keyword>
<dbReference type="OrthoDB" id="9812084at2"/>
<evidence type="ECO:0000256" key="4">
    <source>
        <dbReference type="ARBA" id="ARBA00022989"/>
    </source>
</evidence>
<evidence type="ECO:0000313" key="8">
    <source>
        <dbReference type="Proteomes" id="UP000320225"/>
    </source>
</evidence>
<name>A0A554WHM3_9BURK</name>
<dbReference type="Proteomes" id="UP000320225">
    <property type="component" value="Unassembled WGS sequence"/>
</dbReference>
<keyword evidence="4 6" id="KW-1133">Transmembrane helix</keyword>
<accession>A0A554WHM3</accession>
<dbReference type="RefSeq" id="WP_143896741.1">
    <property type="nucleotide sequence ID" value="NZ_VJND01000019.1"/>
</dbReference>
<dbReference type="GO" id="GO:0033228">
    <property type="term" value="P:cysteine export across plasma membrane"/>
    <property type="evidence" value="ECO:0007669"/>
    <property type="project" value="TreeGrafter"/>
</dbReference>
<keyword evidence="5 6" id="KW-0472">Membrane</keyword>
<evidence type="ECO:0000256" key="6">
    <source>
        <dbReference type="SAM" id="Phobius"/>
    </source>
</evidence>
<reference evidence="7 8" key="1">
    <citation type="submission" date="2019-07" db="EMBL/GenBank/DDBJ databases">
        <title>Tepidimonas sediminis YIM 72259 draft genome.</title>
        <authorList>
            <person name="Da Costa M.S."/>
            <person name="Froufe H.J.C."/>
            <person name="Egas C."/>
            <person name="Albuquerque L."/>
        </authorList>
    </citation>
    <scope>NUCLEOTIDE SEQUENCE [LARGE SCALE GENOMIC DNA]</scope>
    <source>
        <strain evidence="7 8">YIM 72259</strain>
    </source>
</reference>
<dbReference type="Pfam" id="PF01810">
    <property type="entry name" value="LysE"/>
    <property type="match status" value="1"/>
</dbReference>
<dbReference type="PANTHER" id="PTHR30086:SF20">
    <property type="entry name" value="ARGININE EXPORTER PROTEIN ARGO-RELATED"/>
    <property type="match status" value="1"/>
</dbReference>
<evidence type="ECO:0000313" key="7">
    <source>
        <dbReference type="EMBL" id="TSE23059.1"/>
    </source>
</evidence>
<feature type="transmembrane region" description="Helical" evidence="6">
    <location>
        <begin position="74"/>
        <end position="91"/>
    </location>
</feature>
<feature type="transmembrane region" description="Helical" evidence="6">
    <location>
        <begin position="111"/>
        <end position="132"/>
    </location>
</feature>
<dbReference type="InterPro" id="IPR001123">
    <property type="entry name" value="LeuE-type"/>
</dbReference>
<evidence type="ECO:0000256" key="1">
    <source>
        <dbReference type="ARBA" id="ARBA00004651"/>
    </source>
</evidence>
<dbReference type="GO" id="GO:0005886">
    <property type="term" value="C:plasma membrane"/>
    <property type="evidence" value="ECO:0007669"/>
    <property type="project" value="UniProtKB-SubCell"/>
</dbReference>
<organism evidence="7 8">
    <name type="scientific">Tepidimonas sediminis</name>
    <dbReference type="NCBI Taxonomy" id="2588941"/>
    <lineage>
        <taxon>Bacteria</taxon>
        <taxon>Pseudomonadati</taxon>
        <taxon>Pseudomonadota</taxon>
        <taxon>Betaproteobacteria</taxon>
        <taxon>Burkholderiales</taxon>
        <taxon>Tepidimonas</taxon>
    </lineage>
</organism>
<dbReference type="PANTHER" id="PTHR30086">
    <property type="entry name" value="ARGININE EXPORTER PROTEIN ARGO"/>
    <property type="match status" value="1"/>
</dbReference>
<feature type="transmembrane region" description="Helical" evidence="6">
    <location>
        <begin position="187"/>
        <end position="205"/>
    </location>
</feature>
<evidence type="ECO:0000256" key="3">
    <source>
        <dbReference type="ARBA" id="ARBA00022692"/>
    </source>
</evidence>
<comment type="caution">
    <text evidence="7">The sequence shown here is derived from an EMBL/GenBank/DDBJ whole genome shotgun (WGS) entry which is preliminary data.</text>
</comment>
<comment type="subcellular location">
    <subcellularLocation>
        <location evidence="1">Cell membrane</location>
        <topology evidence="1">Multi-pass membrane protein</topology>
    </subcellularLocation>
</comment>
<gene>
    <name evidence="7" type="primary">eamB</name>
    <name evidence="7" type="ORF">Tsedi_02280</name>
</gene>
<feature type="transmembrane region" description="Helical" evidence="6">
    <location>
        <begin position="41"/>
        <end position="67"/>
    </location>
</feature>